<accession>A0ABU0YIY7</accession>
<name>A0ABU0YIY7_9PROT</name>
<dbReference type="Proteomes" id="UP001230156">
    <property type="component" value="Unassembled WGS sequence"/>
</dbReference>
<evidence type="ECO:0000313" key="3">
    <source>
        <dbReference type="Proteomes" id="UP001230156"/>
    </source>
</evidence>
<keyword evidence="3" id="KW-1185">Reference proteome</keyword>
<dbReference type="EMBL" id="JAUYVI010000003">
    <property type="protein sequence ID" value="MDQ7247684.1"/>
    <property type="molecule type" value="Genomic_DNA"/>
</dbReference>
<gene>
    <name evidence="2" type="ORF">Q8A70_08395</name>
</gene>
<feature type="domain" description="PhnB-like" evidence="1">
    <location>
        <begin position="3"/>
        <end position="133"/>
    </location>
</feature>
<sequence>MQVQPYLFFEGRAEEALNFYKKVLGAKNEMVMKYKDMPDPQPGSIPPGGENKVMHMNFEVGDSTIMGSDGHCSGSTKFEGFSLTYNCKDEADAQRVFKALSDGGQVRMPLTKTFFSPAFGMLADKFGLGWMVIVPQAM</sequence>
<dbReference type="Pfam" id="PF06983">
    <property type="entry name" value="3-dmu-9_3-mt"/>
    <property type="match status" value="1"/>
</dbReference>
<dbReference type="InterPro" id="IPR009725">
    <property type="entry name" value="3_dmu_93_MTrfase"/>
</dbReference>
<dbReference type="RefSeq" id="WP_379955119.1">
    <property type="nucleotide sequence ID" value="NZ_JAUYVI010000003.1"/>
</dbReference>
<dbReference type="SUPFAM" id="SSF54593">
    <property type="entry name" value="Glyoxalase/Bleomycin resistance protein/Dihydroxybiphenyl dioxygenase"/>
    <property type="match status" value="1"/>
</dbReference>
<dbReference type="CDD" id="cd06588">
    <property type="entry name" value="PhnB_like"/>
    <property type="match status" value="1"/>
</dbReference>
<dbReference type="PIRSF" id="PIRSF021700">
    <property type="entry name" value="3_dmu_93_MTrfase"/>
    <property type="match status" value="1"/>
</dbReference>
<dbReference type="PANTHER" id="PTHR33990:SF1">
    <property type="entry name" value="PROTEIN YJDN"/>
    <property type="match status" value="1"/>
</dbReference>
<dbReference type="InterPro" id="IPR029068">
    <property type="entry name" value="Glyas_Bleomycin-R_OHBP_Dase"/>
</dbReference>
<reference evidence="3" key="1">
    <citation type="submission" date="2023-08" db="EMBL/GenBank/DDBJ databases">
        <title>Rhodospirillaceae gen. nov., a novel taxon isolated from the Yangtze River Yuezi River estuary sludge.</title>
        <authorList>
            <person name="Ruan L."/>
        </authorList>
    </citation>
    <scope>NUCLEOTIDE SEQUENCE [LARGE SCALE GENOMIC DNA]</scope>
    <source>
        <strain evidence="3">R-7</strain>
    </source>
</reference>
<organism evidence="2 3">
    <name type="scientific">Dongia sedimenti</name>
    <dbReference type="NCBI Taxonomy" id="3064282"/>
    <lineage>
        <taxon>Bacteria</taxon>
        <taxon>Pseudomonadati</taxon>
        <taxon>Pseudomonadota</taxon>
        <taxon>Alphaproteobacteria</taxon>
        <taxon>Rhodospirillales</taxon>
        <taxon>Dongiaceae</taxon>
        <taxon>Dongia</taxon>
    </lineage>
</organism>
<evidence type="ECO:0000259" key="1">
    <source>
        <dbReference type="Pfam" id="PF06983"/>
    </source>
</evidence>
<evidence type="ECO:0000313" key="2">
    <source>
        <dbReference type="EMBL" id="MDQ7247684.1"/>
    </source>
</evidence>
<dbReference type="PANTHER" id="PTHR33990">
    <property type="entry name" value="PROTEIN YJDN-RELATED"/>
    <property type="match status" value="1"/>
</dbReference>
<dbReference type="InterPro" id="IPR028973">
    <property type="entry name" value="PhnB-like"/>
</dbReference>
<proteinExistence type="predicted"/>
<dbReference type="Gene3D" id="3.10.180.10">
    <property type="entry name" value="2,3-Dihydroxybiphenyl 1,2-Dioxygenase, domain 1"/>
    <property type="match status" value="1"/>
</dbReference>
<protein>
    <submittedName>
        <fullName evidence="2">VOC family protein</fullName>
    </submittedName>
</protein>
<comment type="caution">
    <text evidence="2">The sequence shown here is derived from an EMBL/GenBank/DDBJ whole genome shotgun (WGS) entry which is preliminary data.</text>
</comment>